<evidence type="ECO:0000313" key="7">
    <source>
        <dbReference type="EMBL" id="VEB58993.1"/>
    </source>
</evidence>
<dbReference type="PANTHER" id="PTHR43163:SF4">
    <property type="entry name" value="PUTRESCINE EXPORT SYSTEM PERMEASE PROTEIN SAPB"/>
    <property type="match status" value="1"/>
</dbReference>
<evidence type="ECO:0000256" key="2">
    <source>
        <dbReference type="ARBA" id="ARBA00022448"/>
    </source>
</evidence>
<dbReference type="AlphaFoldDB" id="A0A3S4I3Z2"/>
<sequence length="164" mass="18576">MIIFTLRRLLLLLVTLFFLTFIGFSLSYFTPHAPLQGASLWNAWVFWFNGLLHWDFGVSSINGQLISEQLKEVFSRHDGAVHSRLLGFALMVGIPVGMLAGVTRSKWPDRFISALALLRFLNSGFSGWRFCSTLFFSLTLGWLPVSGRFDLLYEVKPVTGFAIH</sequence>
<evidence type="ECO:0000256" key="1">
    <source>
        <dbReference type="ARBA" id="ARBA00004429"/>
    </source>
</evidence>
<keyword evidence="4" id="KW-0997">Cell inner membrane</keyword>
<comment type="subcellular location">
    <subcellularLocation>
        <location evidence="1">Cell inner membrane</location>
        <topology evidence="1">Multi-pass membrane protein</topology>
    </subcellularLocation>
</comment>
<name>A0A3S4I3Z2_SALET</name>
<keyword evidence="6" id="KW-1133">Transmembrane helix</keyword>
<dbReference type="GO" id="GO:0071916">
    <property type="term" value="F:dipeptide transmembrane transporter activity"/>
    <property type="evidence" value="ECO:0007669"/>
    <property type="project" value="TreeGrafter"/>
</dbReference>
<evidence type="ECO:0000313" key="8">
    <source>
        <dbReference type="Proteomes" id="UP000269208"/>
    </source>
</evidence>
<protein>
    <submittedName>
        <fullName evidence="7">Peptide transporter permease SapB</fullName>
    </submittedName>
</protein>
<accession>A0A3S4I3Z2</accession>
<dbReference type="PANTHER" id="PTHR43163">
    <property type="entry name" value="DIPEPTIDE TRANSPORT SYSTEM PERMEASE PROTEIN DPPB-RELATED"/>
    <property type="match status" value="1"/>
</dbReference>
<keyword evidence="6" id="KW-0472">Membrane</keyword>
<keyword evidence="2" id="KW-0813">Transport</keyword>
<evidence type="ECO:0000256" key="4">
    <source>
        <dbReference type="ARBA" id="ARBA00022519"/>
    </source>
</evidence>
<evidence type="ECO:0000256" key="5">
    <source>
        <dbReference type="ARBA" id="ARBA00024202"/>
    </source>
</evidence>
<organism evidence="7 8">
    <name type="scientific">Salmonella enterica I</name>
    <dbReference type="NCBI Taxonomy" id="59201"/>
    <lineage>
        <taxon>Bacteria</taxon>
        <taxon>Pseudomonadati</taxon>
        <taxon>Pseudomonadota</taxon>
        <taxon>Gammaproteobacteria</taxon>
        <taxon>Enterobacterales</taxon>
        <taxon>Enterobacteriaceae</taxon>
        <taxon>Salmonella</taxon>
    </lineage>
</organism>
<feature type="transmembrane region" description="Helical" evidence="6">
    <location>
        <begin position="85"/>
        <end position="107"/>
    </location>
</feature>
<reference evidence="7 8" key="1">
    <citation type="submission" date="2018-12" db="EMBL/GenBank/DDBJ databases">
        <authorList>
            <consortium name="Pathogen Informatics"/>
        </authorList>
    </citation>
    <scope>NUCLEOTIDE SEQUENCE [LARGE SCALE GENOMIC DNA]</scope>
    <source>
        <strain evidence="7 8">NCTC6754</strain>
    </source>
</reference>
<evidence type="ECO:0000256" key="3">
    <source>
        <dbReference type="ARBA" id="ARBA00022475"/>
    </source>
</evidence>
<dbReference type="Proteomes" id="UP000269208">
    <property type="component" value="Chromosome"/>
</dbReference>
<proteinExistence type="inferred from homology"/>
<dbReference type="GO" id="GO:0005886">
    <property type="term" value="C:plasma membrane"/>
    <property type="evidence" value="ECO:0007669"/>
    <property type="project" value="UniProtKB-SubCell"/>
</dbReference>
<gene>
    <name evidence="7" type="primary">sapB_4</name>
    <name evidence="7" type="ORF">NCTC6754_05695</name>
</gene>
<evidence type="ECO:0000256" key="6">
    <source>
        <dbReference type="SAM" id="Phobius"/>
    </source>
</evidence>
<keyword evidence="6" id="KW-0812">Transmembrane</keyword>
<dbReference type="EMBL" id="LR134190">
    <property type="protein sequence ID" value="VEB58993.1"/>
    <property type="molecule type" value="Genomic_DNA"/>
</dbReference>
<comment type="similarity">
    <text evidence="5">Belongs to the binding-protein-dependent transport system permease family. OppBC subfamily.</text>
</comment>
<keyword evidence="3" id="KW-1003">Cell membrane</keyword>
<feature type="transmembrane region" description="Helical" evidence="6">
    <location>
        <begin position="127"/>
        <end position="145"/>
    </location>
</feature>